<dbReference type="InterPro" id="IPR023198">
    <property type="entry name" value="PGP-like_dom2"/>
</dbReference>
<dbReference type="InterPro" id="IPR036412">
    <property type="entry name" value="HAD-like_sf"/>
</dbReference>
<dbReference type="SUPFAM" id="SSF56784">
    <property type="entry name" value="HAD-like"/>
    <property type="match status" value="1"/>
</dbReference>
<dbReference type="InterPro" id="IPR023214">
    <property type="entry name" value="HAD_sf"/>
</dbReference>
<dbReference type="SFLD" id="SFLDG01129">
    <property type="entry name" value="C1.5:_HAD__Beta-PGM__Phosphata"/>
    <property type="match status" value="1"/>
</dbReference>
<dbReference type="RefSeq" id="WP_065672948.1">
    <property type="nucleotide sequence ID" value="NZ_JAQDJS010000003.1"/>
</dbReference>
<dbReference type="Gene3D" id="1.10.150.240">
    <property type="entry name" value="Putative phosphatase, domain 2"/>
    <property type="match status" value="1"/>
</dbReference>
<dbReference type="Pfam" id="PF00702">
    <property type="entry name" value="Hydrolase"/>
    <property type="match status" value="1"/>
</dbReference>
<sequence length="214" mass="22913">MVTTHLPEKVDGVLFDMDGTLLDTLSAWRAASERLWGGCLADAVSADVDGGTVDDVVELYLRDHPQADPQATSERLVDLLDACLADNTEPMPGADRLVRKLAGNVPIAVASNSPTRLVRDGLASQGWLDLFDTVVGFDDVAAGKPAPDPYIAAARRMGVDPARCVVIEDSVFGLRAGRAAGAWVLALGDRLKGQGDMWVPGLDDERVTSWEPYR</sequence>
<dbReference type="PANTHER" id="PTHR18901:SF38">
    <property type="entry name" value="PSEUDOURIDINE-5'-PHOSPHATASE"/>
    <property type="match status" value="1"/>
</dbReference>
<name>A0A3E2DPN0_9ACTN</name>
<dbReference type="GO" id="GO:0016791">
    <property type="term" value="F:phosphatase activity"/>
    <property type="evidence" value="ECO:0007669"/>
    <property type="project" value="TreeGrafter"/>
</dbReference>
<dbReference type="AlphaFoldDB" id="A0A3E2DPN0"/>
<evidence type="ECO:0000313" key="2">
    <source>
        <dbReference type="Proteomes" id="UP000259211"/>
    </source>
</evidence>
<dbReference type="PANTHER" id="PTHR18901">
    <property type="entry name" value="2-DEOXYGLUCOSE-6-PHOSPHATE PHOSPHATASE 2"/>
    <property type="match status" value="1"/>
</dbReference>
<dbReference type="NCBIfam" id="TIGR01509">
    <property type="entry name" value="HAD-SF-IA-v3"/>
    <property type="match status" value="1"/>
</dbReference>
<gene>
    <name evidence="1" type="ORF">CHT91_00810</name>
</gene>
<organism evidence="1 2">
    <name type="scientific">Cutibacterium avidum</name>
    <dbReference type="NCBI Taxonomy" id="33010"/>
    <lineage>
        <taxon>Bacteria</taxon>
        <taxon>Bacillati</taxon>
        <taxon>Actinomycetota</taxon>
        <taxon>Actinomycetes</taxon>
        <taxon>Propionibacteriales</taxon>
        <taxon>Propionibacteriaceae</taxon>
        <taxon>Cutibacterium</taxon>
    </lineage>
</organism>
<evidence type="ECO:0000313" key="1">
    <source>
        <dbReference type="EMBL" id="RFT46893.1"/>
    </source>
</evidence>
<dbReference type="PRINTS" id="PR00413">
    <property type="entry name" value="HADHALOGNASE"/>
</dbReference>
<accession>A0A3E2DPN0</accession>
<dbReference type="InterPro" id="IPR006439">
    <property type="entry name" value="HAD-SF_hydro_IA"/>
</dbReference>
<dbReference type="Proteomes" id="UP000259211">
    <property type="component" value="Unassembled WGS sequence"/>
</dbReference>
<dbReference type="SFLD" id="SFLDS00003">
    <property type="entry name" value="Haloacid_Dehalogenase"/>
    <property type="match status" value="1"/>
</dbReference>
<dbReference type="Gene3D" id="3.40.50.1000">
    <property type="entry name" value="HAD superfamily/HAD-like"/>
    <property type="match status" value="1"/>
</dbReference>
<reference evidence="1 2" key="1">
    <citation type="submission" date="2017-07" db="EMBL/GenBank/DDBJ databases">
        <authorList>
            <person name="Sun Z.S."/>
            <person name="Albrecht U."/>
            <person name="Echele G."/>
            <person name="Lee C.C."/>
        </authorList>
    </citation>
    <scope>NUCLEOTIDE SEQUENCE [LARGE SCALE GENOMIC DNA]</scope>
    <source>
        <strain evidence="1 2">P16-029</strain>
    </source>
</reference>
<protein>
    <submittedName>
        <fullName evidence="1">HAD family phosphatase</fullName>
    </submittedName>
</protein>
<dbReference type="EMBL" id="NOWI01000001">
    <property type="protein sequence ID" value="RFT46893.1"/>
    <property type="molecule type" value="Genomic_DNA"/>
</dbReference>
<dbReference type="CDD" id="cd07505">
    <property type="entry name" value="HAD_BPGM-like"/>
    <property type="match status" value="1"/>
</dbReference>
<proteinExistence type="predicted"/>
<comment type="caution">
    <text evidence="1">The sequence shown here is derived from an EMBL/GenBank/DDBJ whole genome shotgun (WGS) entry which is preliminary data.</text>
</comment>